<keyword evidence="8 15" id="KW-1133">Transmembrane helix</keyword>
<keyword evidence="7" id="KW-0967">Endosome</keyword>
<feature type="region of interest" description="Disordered" evidence="14">
    <location>
        <begin position="567"/>
        <end position="592"/>
    </location>
</feature>
<feature type="region of interest" description="Disordered" evidence="14">
    <location>
        <begin position="708"/>
        <end position="847"/>
    </location>
</feature>
<feature type="transmembrane region" description="Helical" evidence="15">
    <location>
        <begin position="526"/>
        <end position="546"/>
    </location>
</feature>
<dbReference type="Pfam" id="PF00999">
    <property type="entry name" value="Na_H_Exchanger"/>
    <property type="match status" value="1"/>
</dbReference>
<comment type="subcellular location">
    <subcellularLocation>
        <location evidence="2">Cell membrane</location>
        <topology evidence="2">Multi-pass membrane protein</topology>
    </subcellularLocation>
    <subcellularLocation>
        <location evidence="1">Recycling endosome membrane</location>
        <topology evidence="1">Multi-pass membrane protein</topology>
    </subcellularLocation>
</comment>
<name>A0A6P6Y7V2_DERPT</name>
<dbReference type="PRINTS" id="PR01084">
    <property type="entry name" value="NAHEXCHNGR"/>
</dbReference>
<feature type="compositionally biased region" description="Polar residues" evidence="14">
    <location>
        <begin position="817"/>
        <end position="838"/>
    </location>
</feature>
<dbReference type="RefSeq" id="XP_027201086.1">
    <property type="nucleotide sequence ID" value="XM_027345285.1"/>
</dbReference>
<keyword evidence="9" id="KW-0915">Sodium</keyword>
<dbReference type="InterPro" id="IPR018422">
    <property type="entry name" value="Cation/H_exchanger_CPA1"/>
</dbReference>
<feature type="transmembrane region" description="Helical" evidence="15">
    <location>
        <begin position="430"/>
        <end position="451"/>
    </location>
</feature>
<accession>A0A6P6Y7V2</accession>
<dbReference type="InterPro" id="IPR004709">
    <property type="entry name" value="NaH_exchanger"/>
</dbReference>
<sequence length="873" mass="99062">MIRLLRFKTSTTKWILRSIHRFSMLIVGLIFGVQASEFLVIRQDQKARDLHRLDSLNLLSYVTIMIIIVCTIWLFKHRRVRFLHDFFHETGLAISYGLIVGALIRYSGSDTKVSQLRVSPKDEDDSSMNITSDVPPDMLWITFDVPRVVWSLPNNYKITFANETSLTEQKSYAYIFKGELFNPKTDSTIPQNQHFSEKATFDPEIFFNLILPVIVFNAGYSLKKKSFFRNLGPIIVYAFIGTTISCFVVGIVLYLVKYLMPITMREFTFSDCLYFGAIISATDPVTVLAIFTDLHVDVKLNALVFGEAIFNDVVSIVLASLIEKFKEHISSGFIYAISNAATYFLNIFLFSLLEGAFFGCITALVTKHTRLFDHPLLESTLFFLMSYASFLLAEVLELSGIISVLFCGICQAHYTYNNLSPESRTRTKQLFAMANFIAENFIFAYIGVSMFTFPQHLWNTGFILTTFVAIIIGRALNVYPLSYLMNFGGRNKIPTEFQHILFFSGLRGAMAFALAIRNTLTAPRRLMLTATSIISIVSVIFCGCTIQPLLHYFQIATNVDESHSLDDVLDQQQQQQPGTSNDQQPKGGFDGFRRRTDSISSDLITPTDDITITNHNQISIQNPNHHQNEYEKAWLVRKWYNFDVNFMKPLLTHSRPTLLETMPKFCEPLSRILTSTQQLEIKDDFTGSETGIEHQKMNIMSLNNELHTDNNYYRHPHHQQQQQQQNQEDTKLNPFTNRKNYFDYNNLQNNNRTNYFPAPSPSSSTTTTTMMNDANITGSGSSTVAEIIPKSLNVRKKHSPSPSSQSSSSTSKLSPKNGKSGQLNKSQLPSQKTNNRPISSTDSTDNVVETTTTTSMATNTIVLNPEPLFKHLQ</sequence>
<evidence type="ECO:0000256" key="10">
    <source>
        <dbReference type="ARBA" id="ARBA00023065"/>
    </source>
</evidence>
<evidence type="ECO:0000256" key="1">
    <source>
        <dbReference type="ARBA" id="ARBA00004195"/>
    </source>
</evidence>
<dbReference type="GO" id="GO:0005886">
    <property type="term" value="C:plasma membrane"/>
    <property type="evidence" value="ECO:0007669"/>
    <property type="project" value="UniProtKB-SubCell"/>
</dbReference>
<feature type="transmembrane region" description="Helical" evidence="15">
    <location>
        <begin position="343"/>
        <end position="365"/>
    </location>
</feature>
<evidence type="ECO:0000256" key="14">
    <source>
        <dbReference type="SAM" id="MobiDB-lite"/>
    </source>
</evidence>
<evidence type="ECO:0000256" key="15">
    <source>
        <dbReference type="SAM" id="Phobius"/>
    </source>
</evidence>
<dbReference type="CTD" id="33939"/>
<evidence type="ECO:0000256" key="4">
    <source>
        <dbReference type="ARBA" id="ARBA00022448"/>
    </source>
</evidence>
<dbReference type="OrthoDB" id="196264at2759"/>
<evidence type="ECO:0000256" key="2">
    <source>
        <dbReference type="ARBA" id="ARBA00004651"/>
    </source>
</evidence>
<evidence type="ECO:0000256" key="6">
    <source>
        <dbReference type="ARBA" id="ARBA00022692"/>
    </source>
</evidence>
<dbReference type="FunCoup" id="A0A6P6Y7V2">
    <property type="interactions" value="453"/>
</dbReference>
<protein>
    <recommendedName>
        <fullName evidence="13">Sodium/hydrogen exchanger</fullName>
    </recommendedName>
</protein>
<feature type="compositionally biased region" description="Low complexity" evidence="14">
    <location>
        <begin position="570"/>
        <end position="584"/>
    </location>
</feature>
<feature type="transmembrane region" description="Helical" evidence="15">
    <location>
        <begin position="385"/>
        <end position="409"/>
    </location>
</feature>
<reference evidence="18" key="1">
    <citation type="submission" date="2025-08" db="UniProtKB">
        <authorList>
            <consortium name="RefSeq"/>
        </authorList>
    </citation>
    <scope>IDENTIFICATION</scope>
    <source>
        <strain evidence="18">Airmid</strain>
    </source>
</reference>
<feature type="transmembrane region" description="Helical" evidence="15">
    <location>
        <begin position="21"/>
        <end position="41"/>
    </location>
</feature>
<evidence type="ECO:0000256" key="8">
    <source>
        <dbReference type="ARBA" id="ARBA00022989"/>
    </source>
</evidence>
<feature type="transmembrane region" description="Helical" evidence="15">
    <location>
        <begin position="303"/>
        <end position="322"/>
    </location>
</feature>
<evidence type="ECO:0000313" key="18">
    <source>
        <dbReference type="RefSeq" id="XP_027201086.1"/>
    </source>
</evidence>
<feature type="transmembrane region" description="Helical" evidence="15">
    <location>
        <begin position="56"/>
        <end position="75"/>
    </location>
</feature>
<gene>
    <name evidence="18" type="primary">LOC113795100</name>
</gene>
<dbReference type="Gene3D" id="6.10.140.1330">
    <property type="match status" value="1"/>
</dbReference>
<dbReference type="KEGG" id="dpte:113795100"/>
<dbReference type="GO" id="GO:0098719">
    <property type="term" value="P:sodium ion import across plasma membrane"/>
    <property type="evidence" value="ECO:0007669"/>
    <property type="project" value="TreeGrafter"/>
</dbReference>
<dbReference type="PANTHER" id="PTHR10110:SF187">
    <property type="entry name" value="SODIUM_HYDROGEN EXCHANGER"/>
    <property type="match status" value="1"/>
</dbReference>
<evidence type="ECO:0000256" key="11">
    <source>
        <dbReference type="ARBA" id="ARBA00023136"/>
    </source>
</evidence>
<evidence type="ECO:0000313" key="17">
    <source>
        <dbReference type="Proteomes" id="UP000515146"/>
    </source>
</evidence>
<feature type="transmembrane region" description="Helical" evidence="15">
    <location>
        <begin position="457"/>
        <end position="479"/>
    </location>
</feature>
<dbReference type="GO" id="GO:0015385">
    <property type="term" value="F:sodium:proton antiporter activity"/>
    <property type="evidence" value="ECO:0007669"/>
    <property type="project" value="InterPro"/>
</dbReference>
<dbReference type="NCBIfam" id="TIGR00840">
    <property type="entry name" value="b_cpa1"/>
    <property type="match status" value="1"/>
</dbReference>
<keyword evidence="6 13" id="KW-0812">Transmembrane</keyword>
<evidence type="ECO:0000256" key="7">
    <source>
        <dbReference type="ARBA" id="ARBA00022753"/>
    </source>
</evidence>
<evidence type="ECO:0000256" key="12">
    <source>
        <dbReference type="ARBA" id="ARBA00023201"/>
    </source>
</evidence>
<dbReference type="InterPro" id="IPR002090">
    <property type="entry name" value="NHE-6/7/9"/>
</dbReference>
<dbReference type="AlphaFoldDB" id="A0A6P6Y7V2"/>
<keyword evidence="12 13" id="KW-0739">Sodium transport</keyword>
<dbReference type="PANTHER" id="PTHR10110">
    <property type="entry name" value="SODIUM/HYDROGEN EXCHANGER"/>
    <property type="match status" value="1"/>
</dbReference>
<comment type="similarity">
    <text evidence="3 13">Belongs to the monovalent cation:proton antiporter 1 (CPA1) transporter (TC 2.A.36) family.</text>
</comment>
<feature type="compositionally biased region" description="Polar residues" evidence="14">
    <location>
        <begin position="770"/>
        <end position="784"/>
    </location>
</feature>
<feature type="transmembrane region" description="Helical" evidence="15">
    <location>
        <begin position="205"/>
        <end position="222"/>
    </location>
</feature>
<evidence type="ECO:0000259" key="16">
    <source>
        <dbReference type="Pfam" id="PF00999"/>
    </source>
</evidence>
<evidence type="ECO:0000256" key="3">
    <source>
        <dbReference type="ARBA" id="ARBA00007367"/>
    </source>
</evidence>
<dbReference type="InterPro" id="IPR006153">
    <property type="entry name" value="Cation/H_exchanger_TM"/>
</dbReference>
<dbReference type="Proteomes" id="UP000515146">
    <property type="component" value="Unplaced"/>
</dbReference>
<keyword evidence="10 13" id="KW-0406">Ion transport</keyword>
<keyword evidence="13" id="KW-0050">Antiport</keyword>
<proteinExistence type="inferred from homology"/>
<feature type="compositionally biased region" description="Low complexity" evidence="14">
    <location>
        <begin position="742"/>
        <end position="754"/>
    </location>
</feature>
<feature type="compositionally biased region" description="Low complexity" evidence="14">
    <location>
        <begin position="800"/>
        <end position="816"/>
    </location>
</feature>
<keyword evidence="17" id="KW-1185">Reference proteome</keyword>
<dbReference type="GO" id="GO:0015386">
    <property type="term" value="F:potassium:proton antiporter activity"/>
    <property type="evidence" value="ECO:0007669"/>
    <property type="project" value="TreeGrafter"/>
</dbReference>
<evidence type="ECO:0000256" key="5">
    <source>
        <dbReference type="ARBA" id="ARBA00022475"/>
    </source>
</evidence>
<dbReference type="GO" id="GO:0051453">
    <property type="term" value="P:regulation of intracellular pH"/>
    <property type="evidence" value="ECO:0007669"/>
    <property type="project" value="TreeGrafter"/>
</dbReference>
<dbReference type="GO" id="GO:0055038">
    <property type="term" value="C:recycling endosome membrane"/>
    <property type="evidence" value="ECO:0007669"/>
    <property type="project" value="UniProtKB-SubCell"/>
</dbReference>
<dbReference type="PRINTS" id="PR01088">
    <property type="entry name" value="NAHEXCHNGR6"/>
</dbReference>
<keyword evidence="4 13" id="KW-0813">Transport</keyword>
<feature type="domain" description="Cation/H+ exchanger transmembrane" evidence="16">
    <location>
        <begin position="199"/>
        <end position="550"/>
    </location>
</feature>
<dbReference type="OMA" id="NEHCWQY"/>
<feature type="transmembrane region" description="Helical" evidence="15">
    <location>
        <begin position="234"/>
        <end position="260"/>
    </location>
</feature>
<evidence type="ECO:0000256" key="13">
    <source>
        <dbReference type="RuleBase" id="RU003722"/>
    </source>
</evidence>
<keyword evidence="5" id="KW-1003">Cell membrane</keyword>
<dbReference type="InParanoid" id="A0A6P6Y7V2"/>
<keyword evidence="11 15" id="KW-0472">Membrane</keyword>
<evidence type="ECO:0000256" key="9">
    <source>
        <dbReference type="ARBA" id="ARBA00023053"/>
    </source>
</evidence>
<organism evidence="17 18">
    <name type="scientific">Dermatophagoides pteronyssinus</name>
    <name type="common">European house dust mite</name>
    <dbReference type="NCBI Taxonomy" id="6956"/>
    <lineage>
        <taxon>Eukaryota</taxon>
        <taxon>Metazoa</taxon>
        <taxon>Ecdysozoa</taxon>
        <taxon>Arthropoda</taxon>
        <taxon>Chelicerata</taxon>
        <taxon>Arachnida</taxon>
        <taxon>Acari</taxon>
        <taxon>Acariformes</taxon>
        <taxon>Sarcoptiformes</taxon>
        <taxon>Astigmata</taxon>
        <taxon>Psoroptidia</taxon>
        <taxon>Analgoidea</taxon>
        <taxon>Pyroglyphidae</taxon>
        <taxon>Dermatophagoidinae</taxon>
        <taxon>Dermatophagoides</taxon>
    </lineage>
</organism>